<dbReference type="Pfam" id="PF00871">
    <property type="entry name" value="Acetate_kinase"/>
    <property type="match status" value="1"/>
</dbReference>
<dbReference type="GO" id="GO:0005829">
    <property type="term" value="C:cytosol"/>
    <property type="evidence" value="ECO:0007669"/>
    <property type="project" value="TreeGrafter"/>
</dbReference>
<dbReference type="UniPathway" id="UPA00340">
    <property type="reaction ID" value="UER00458"/>
</dbReference>
<feature type="binding site" evidence="9">
    <location>
        <begin position="206"/>
        <end position="210"/>
    </location>
    <ligand>
        <name>ATP</name>
        <dbReference type="ChEBI" id="CHEBI:30616"/>
    </ligand>
</feature>
<feature type="active site" description="Proton donor/acceptor" evidence="9">
    <location>
        <position position="148"/>
    </location>
</feature>
<keyword evidence="2 9" id="KW-0963">Cytoplasm</keyword>
<dbReference type="GO" id="GO:0006085">
    <property type="term" value="P:acetyl-CoA biosynthetic process"/>
    <property type="evidence" value="ECO:0007669"/>
    <property type="project" value="UniProtKB-UniRule"/>
</dbReference>
<evidence type="ECO:0000256" key="7">
    <source>
        <dbReference type="ARBA" id="ARBA00022840"/>
    </source>
</evidence>
<dbReference type="PANTHER" id="PTHR21060:SF21">
    <property type="entry name" value="ACETATE KINASE"/>
    <property type="match status" value="1"/>
</dbReference>
<evidence type="ECO:0000313" key="12">
    <source>
        <dbReference type="Proteomes" id="UP000186002"/>
    </source>
</evidence>
<evidence type="ECO:0000256" key="9">
    <source>
        <dbReference type="HAMAP-Rule" id="MF_00020"/>
    </source>
</evidence>
<comment type="similarity">
    <text evidence="1 9 10">Belongs to the acetokinase family.</text>
</comment>
<accession>A0A1M7A1Z3</accession>
<dbReference type="SUPFAM" id="SSF53067">
    <property type="entry name" value="Actin-like ATPase domain"/>
    <property type="match status" value="2"/>
</dbReference>
<evidence type="ECO:0000256" key="2">
    <source>
        <dbReference type="ARBA" id="ARBA00022490"/>
    </source>
</evidence>
<dbReference type="EC" id="2.7.2.1" evidence="9"/>
<evidence type="ECO:0000256" key="8">
    <source>
        <dbReference type="ARBA" id="ARBA00022842"/>
    </source>
</evidence>
<dbReference type="GO" id="GO:0005524">
    <property type="term" value="F:ATP binding"/>
    <property type="evidence" value="ECO:0007669"/>
    <property type="project" value="UniProtKB-KW"/>
</dbReference>
<dbReference type="PRINTS" id="PR00471">
    <property type="entry name" value="ACETATEKNASE"/>
</dbReference>
<evidence type="ECO:0000256" key="3">
    <source>
        <dbReference type="ARBA" id="ARBA00022679"/>
    </source>
</evidence>
<keyword evidence="8 9" id="KW-0460">Magnesium</keyword>
<feature type="binding site" evidence="9">
    <location>
        <position position="18"/>
    </location>
    <ligand>
        <name>ATP</name>
        <dbReference type="ChEBI" id="CHEBI:30616"/>
    </ligand>
</feature>
<keyword evidence="4 9" id="KW-0479">Metal-binding</keyword>
<dbReference type="PROSITE" id="PS01076">
    <property type="entry name" value="ACETATE_KINASE_2"/>
    <property type="match status" value="1"/>
</dbReference>
<dbReference type="GO" id="GO:0000287">
    <property type="term" value="F:magnesium ion binding"/>
    <property type="evidence" value="ECO:0007669"/>
    <property type="project" value="UniProtKB-UniRule"/>
</dbReference>
<dbReference type="EMBL" id="FRBW01000001">
    <property type="protein sequence ID" value="SHL36563.1"/>
    <property type="molecule type" value="Genomic_DNA"/>
</dbReference>
<keyword evidence="6 9" id="KW-0418">Kinase</keyword>
<dbReference type="STRING" id="735517.SAMN05444272_0402"/>
<dbReference type="HAMAP" id="MF_00020">
    <property type="entry name" value="Acetate_kinase"/>
    <property type="match status" value="1"/>
</dbReference>
<dbReference type="InterPro" id="IPR043129">
    <property type="entry name" value="ATPase_NBD"/>
</dbReference>
<protein>
    <recommendedName>
        <fullName evidence="9">Acetate kinase</fullName>
        <ecNumber evidence="9">2.7.2.1</ecNumber>
    </recommendedName>
    <alternativeName>
        <fullName evidence="9">Acetokinase</fullName>
    </alternativeName>
</protein>
<dbReference type="Gene3D" id="3.30.420.40">
    <property type="match status" value="2"/>
</dbReference>
<dbReference type="InterPro" id="IPR000890">
    <property type="entry name" value="Aliphatic_acid_kin_short-chain"/>
</dbReference>
<evidence type="ECO:0000256" key="10">
    <source>
        <dbReference type="RuleBase" id="RU003835"/>
    </source>
</evidence>
<sequence>MSQGITTLVLNCGSSSIKFTLYDGSCERLHGQVSGLGTSPRIELKVIKSGQKRDEALSATEGQDHRHALQAVLAAISATCGDLKVDAVGHRVVHGGHSFVAPVAVDDSVIRDLEALIPLAPLHQPHNVAGILAARQAFPEAFQVACFDTAFHRDHPWVNDTFALPRELYDEGVRRYGFHGLSYEYIASHLADRHPELSKGRVIVAHLGNGASMCALQAGQSIDSTMGFTALDGLPMGTRTGQLDPGVVLYLLATKGMTGAEISDLLYKKSGLLGLSGISSDMRALSESRSAEARKAIDYFVFRIRREIGAMAAVLGGLDAVVFTGGIGEHSALVRSEVCANQDWLGMEIDAARNAAAEAVISKDTSGVKILVVPTNEEEMIRRHTFSLLPA</sequence>
<dbReference type="InterPro" id="IPR004372">
    <property type="entry name" value="Ac/propionate_kinase"/>
</dbReference>
<dbReference type="Proteomes" id="UP000186002">
    <property type="component" value="Unassembled WGS sequence"/>
</dbReference>
<dbReference type="PIRSF" id="PIRSF000722">
    <property type="entry name" value="Acetate_prop_kin"/>
    <property type="match status" value="1"/>
</dbReference>
<feature type="site" description="Transition state stabilizer" evidence="9">
    <location>
        <position position="239"/>
    </location>
</feature>
<dbReference type="OrthoDB" id="9802453at2"/>
<reference evidence="11 12" key="1">
    <citation type="submission" date="2016-11" db="EMBL/GenBank/DDBJ databases">
        <authorList>
            <person name="Jaros S."/>
            <person name="Januszkiewicz K."/>
            <person name="Wedrychowicz H."/>
        </authorList>
    </citation>
    <scope>NUCLEOTIDE SEQUENCE [LARGE SCALE GENOMIC DNA]</scope>
    <source>
        <strain evidence="11 12">DSM 22153</strain>
    </source>
</reference>
<comment type="pathway">
    <text evidence="9">Metabolic intermediate biosynthesis; acetyl-CoA biosynthesis; acetyl-CoA from acetate: step 1/2.</text>
</comment>
<evidence type="ECO:0000313" key="11">
    <source>
        <dbReference type="EMBL" id="SHL36563.1"/>
    </source>
</evidence>
<feature type="binding site" evidence="9">
    <location>
        <begin position="281"/>
        <end position="283"/>
    </location>
    <ligand>
        <name>ATP</name>
        <dbReference type="ChEBI" id="CHEBI:30616"/>
    </ligand>
</feature>
<keyword evidence="5 9" id="KW-0547">Nucleotide-binding</keyword>
<feature type="binding site" evidence="9">
    <location>
        <position position="91"/>
    </location>
    <ligand>
        <name>substrate</name>
    </ligand>
</feature>
<dbReference type="PROSITE" id="PS01075">
    <property type="entry name" value="ACETATE_KINASE_1"/>
    <property type="match status" value="1"/>
</dbReference>
<dbReference type="GO" id="GO:0006083">
    <property type="term" value="P:acetate metabolic process"/>
    <property type="evidence" value="ECO:0007669"/>
    <property type="project" value="TreeGrafter"/>
</dbReference>
<name>A0A1M7A1Z3_9HYPH</name>
<dbReference type="RefSeq" id="WP_073008161.1">
    <property type="nucleotide sequence ID" value="NZ_FRBW01000001.1"/>
</dbReference>
<evidence type="ECO:0000256" key="1">
    <source>
        <dbReference type="ARBA" id="ARBA00008748"/>
    </source>
</evidence>
<dbReference type="GO" id="GO:0008776">
    <property type="term" value="F:acetate kinase activity"/>
    <property type="evidence" value="ECO:0007669"/>
    <property type="project" value="UniProtKB-UniRule"/>
</dbReference>
<evidence type="ECO:0000256" key="4">
    <source>
        <dbReference type="ARBA" id="ARBA00022723"/>
    </source>
</evidence>
<dbReference type="InterPro" id="IPR023865">
    <property type="entry name" value="Aliphatic_acid_kinase_CS"/>
</dbReference>
<keyword evidence="12" id="KW-1185">Reference proteome</keyword>
<comment type="catalytic activity">
    <reaction evidence="9">
        <text>acetate + ATP = acetyl phosphate + ADP</text>
        <dbReference type="Rhea" id="RHEA:11352"/>
        <dbReference type="ChEBI" id="CHEBI:22191"/>
        <dbReference type="ChEBI" id="CHEBI:30089"/>
        <dbReference type="ChEBI" id="CHEBI:30616"/>
        <dbReference type="ChEBI" id="CHEBI:456216"/>
        <dbReference type="EC" id="2.7.2.1"/>
    </reaction>
</comment>
<organism evidence="11 12">
    <name type="scientific">Roseibium suaedae</name>
    <dbReference type="NCBI Taxonomy" id="735517"/>
    <lineage>
        <taxon>Bacteria</taxon>
        <taxon>Pseudomonadati</taxon>
        <taxon>Pseudomonadota</taxon>
        <taxon>Alphaproteobacteria</taxon>
        <taxon>Hyphomicrobiales</taxon>
        <taxon>Stappiaceae</taxon>
        <taxon>Roseibium</taxon>
    </lineage>
</organism>
<dbReference type="NCBIfam" id="TIGR00016">
    <property type="entry name" value="ackA"/>
    <property type="match status" value="1"/>
</dbReference>
<keyword evidence="3 9" id="KW-0808">Transferase</keyword>
<comment type="cofactor">
    <cofactor evidence="9">
        <name>Mg(2+)</name>
        <dbReference type="ChEBI" id="CHEBI:18420"/>
    </cofactor>
    <cofactor evidence="9">
        <name>Mn(2+)</name>
        <dbReference type="ChEBI" id="CHEBI:29035"/>
    </cofactor>
    <text evidence="9">Mg(2+). Can also accept Mn(2+).</text>
</comment>
<evidence type="ECO:0000256" key="6">
    <source>
        <dbReference type="ARBA" id="ARBA00022777"/>
    </source>
</evidence>
<gene>
    <name evidence="9" type="primary">ackA</name>
    <name evidence="11" type="ORF">SAMN05444272_0402</name>
</gene>
<keyword evidence="7 9" id="KW-0067">ATP-binding</keyword>
<feature type="binding site" evidence="9">
    <location>
        <position position="377"/>
    </location>
    <ligand>
        <name>Mg(2+)</name>
        <dbReference type="ChEBI" id="CHEBI:18420"/>
    </ligand>
</feature>
<comment type="subunit">
    <text evidence="9">Homodimer.</text>
</comment>
<feature type="site" description="Transition state stabilizer" evidence="9">
    <location>
        <position position="179"/>
    </location>
</feature>
<dbReference type="AlphaFoldDB" id="A0A1M7A1Z3"/>
<dbReference type="PANTHER" id="PTHR21060">
    <property type="entry name" value="ACETATE KINASE"/>
    <property type="match status" value="1"/>
</dbReference>
<evidence type="ECO:0000256" key="5">
    <source>
        <dbReference type="ARBA" id="ARBA00022741"/>
    </source>
</evidence>
<proteinExistence type="inferred from homology"/>
<feature type="binding site" evidence="9">
    <location>
        <position position="11"/>
    </location>
    <ligand>
        <name>Mg(2+)</name>
        <dbReference type="ChEBI" id="CHEBI:18420"/>
    </ligand>
</feature>
<comment type="subcellular location">
    <subcellularLocation>
        <location evidence="9">Cytoplasm</location>
    </subcellularLocation>
</comment>
<comment type="function">
    <text evidence="9">Catalyzes the formation of acetyl phosphate from acetate and ATP. Can also catalyze the reverse reaction.</text>
</comment>
<feature type="binding site" evidence="9">
    <location>
        <begin position="326"/>
        <end position="330"/>
    </location>
    <ligand>
        <name>ATP</name>
        <dbReference type="ChEBI" id="CHEBI:30616"/>
    </ligand>
</feature>